<gene>
    <name evidence="1" type="ORF">sscle_01g004980</name>
</gene>
<dbReference type="RefSeq" id="XP_001597724.1">
    <property type="nucleotide sequence ID" value="XM_001597674.1"/>
</dbReference>
<evidence type="ECO:0000313" key="2">
    <source>
        <dbReference type="Proteomes" id="UP000177798"/>
    </source>
</evidence>
<proteinExistence type="predicted"/>
<dbReference type="OrthoDB" id="3516260at2759"/>
<dbReference type="EMBL" id="CP017814">
    <property type="protein sequence ID" value="APA05728.1"/>
    <property type="molecule type" value="Genomic_DNA"/>
</dbReference>
<protein>
    <submittedName>
        <fullName evidence="1">Uncharacterized protein</fullName>
    </submittedName>
</protein>
<dbReference type="KEGG" id="ssl:SS1G_01920"/>
<name>A0A1D9PSM1_SCLS1</name>
<dbReference type="OMA" id="RGCATFA"/>
<dbReference type="AlphaFoldDB" id="A0A1D9PSM1"/>
<dbReference type="VEuPathDB" id="FungiDB:sscle_01g004980"/>
<sequence length="669" mass="75962">MSLSKPIQHCPANCRGCATFAAFGGSNFPPQLPGSPLAKCYEYALEAGIICTSSDSNSNGDLVPAPLFVPPKSARRAVGRLLASAPAAAAAAADFMEEFQRQIVAAEAQVDGYEKILEGIVSEQLLQQRRAEYTARIKVPHINHATKPEQKVANDTSSASYSSSLEANLSEVENSSFPLGHTFMPPGVFPLANDPLFTVATHGDRRATTFVGWYAVRLYDAVRASGVDVRVYELRGKREKPGVKRWMCSLGMDKDMSRVKNILDKGRDAVVAAEKSNISALKLLKDYEIMSRAVESRLDMQIAYRNVEQLVVDSQEEEESHQPLMDGPFNDEAIRRMVQEVLDFKFSPLDWDGPDWIGCAASIFYLPPRQRPLWGSNINGLVTDDPSDETPCTTYVRLAPPKPMDFSWYHRRNEEERDKAKYEWPQQVRWTMSDGVILEFSMDQVYDNLTHKFSVIRKRLIEQKAAADNTLMGIWSSWQNMAKGMNIFGWFWDEEKRILVKGYSGHNDYEKDCDWIDTEMDNWKGSVEEWLEARHGAANSSNLTTKELRHTMIGDHLLRQWKEGPGIMVSKTPSNEKVEGCLLCPHTTDNASHINYLTARIADATRQRAKLERDWFFERATEDSYRARKELIEHMEMLETFKFEMGEKNLREEIRGKVRSLRTKIQEGS</sequence>
<organism evidence="1 2">
    <name type="scientific">Sclerotinia sclerotiorum (strain ATCC 18683 / 1980 / Ss-1)</name>
    <name type="common">White mold</name>
    <name type="synonym">Whetzelinia sclerotiorum</name>
    <dbReference type="NCBI Taxonomy" id="665079"/>
    <lineage>
        <taxon>Eukaryota</taxon>
        <taxon>Fungi</taxon>
        <taxon>Dikarya</taxon>
        <taxon>Ascomycota</taxon>
        <taxon>Pezizomycotina</taxon>
        <taxon>Leotiomycetes</taxon>
        <taxon>Helotiales</taxon>
        <taxon>Sclerotiniaceae</taxon>
        <taxon>Sclerotinia</taxon>
    </lineage>
</organism>
<accession>A0A1D9PSM1</accession>
<evidence type="ECO:0000313" key="1">
    <source>
        <dbReference type="EMBL" id="APA05728.1"/>
    </source>
</evidence>
<dbReference type="Proteomes" id="UP000177798">
    <property type="component" value="Chromosome 1"/>
</dbReference>
<reference evidence="2" key="1">
    <citation type="journal article" date="2017" name="Genome Biol. Evol.">
        <title>The complete genome sequence of the phytopathogenic fungus Sclerotinia sclerotiorum reveals insights into the genome architecture of broad host range pathogens.</title>
        <authorList>
            <person name="Derbyshire M."/>
            <person name="Denton-Giles M."/>
            <person name="Hegedus D."/>
            <person name="Seifbarghy S."/>
            <person name="Rollins J."/>
            <person name="van Kan J."/>
            <person name="Seidl M.F."/>
            <person name="Faino L."/>
            <person name="Mbengue M."/>
            <person name="Navaud O."/>
            <person name="Raffaele S."/>
            <person name="Hammond-Kosack K."/>
            <person name="Heard S."/>
            <person name="Oliver R."/>
        </authorList>
    </citation>
    <scope>NUCLEOTIDE SEQUENCE [LARGE SCALE GENOMIC DNA]</scope>
    <source>
        <strain evidence="2">ATCC 18683 / 1980 / Ss-1</strain>
    </source>
</reference>